<protein>
    <submittedName>
        <fullName evidence="1">Uncharacterized protein</fullName>
    </submittedName>
</protein>
<sequence length="86" mass="8893">MVPCPGGGGPPVQQCVTYRTLHCLLLGCARHLPASCGSSGSMRRGARGVPAAAPHMVLHLFFPDCPPPNMARTDVSPGGWQSLVAS</sequence>
<name>A0ABN3MSX0_9ACTN</name>
<evidence type="ECO:0000313" key="2">
    <source>
        <dbReference type="Proteomes" id="UP001499942"/>
    </source>
</evidence>
<gene>
    <name evidence="1" type="ORF">GCM10010393_44200</name>
</gene>
<organism evidence="1 2">
    <name type="scientific">Streptomyces gobitricini</name>
    <dbReference type="NCBI Taxonomy" id="68211"/>
    <lineage>
        <taxon>Bacteria</taxon>
        <taxon>Bacillati</taxon>
        <taxon>Actinomycetota</taxon>
        <taxon>Actinomycetes</taxon>
        <taxon>Kitasatosporales</taxon>
        <taxon>Streptomycetaceae</taxon>
        <taxon>Streptomyces</taxon>
    </lineage>
</organism>
<dbReference type="Proteomes" id="UP001499942">
    <property type="component" value="Unassembled WGS sequence"/>
</dbReference>
<evidence type="ECO:0000313" key="1">
    <source>
        <dbReference type="EMBL" id="GAA2506532.1"/>
    </source>
</evidence>
<proteinExistence type="predicted"/>
<keyword evidence="2" id="KW-1185">Reference proteome</keyword>
<dbReference type="EMBL" id="BAAASR010000024">
    <property type="protein sequence ID" value="GAA2506532.1"/>
    <property type="molecule type" value="Genomic_DNA"/>
</dbReference>
<accession>A0ABN3MSX0</accession>
<comment type="caution">
    <text evidence="1">The sequence shown here is derived from an EMBL/GenBank/DDBJ whole genome shotgun (WGS) entry which is preliminary data.</text>
</comment>
<reference evidence="1 2" key="1">
    <citation type="journal article" date="2019" name="Int. J. Syst. Evol. Microbiol.">
        <title>The Global Catalogue of Microorganisms (GCM) 10K type strain sequencing project: providing services to taxonomists for standard genome sequencing and annotation.</title>
        <authorList>
            <consortium name="The Broad Institute Genomics Platform"/>
            <consortium name="The Broad Institute Genome Sequencing Center for Infectious Disease"/>
            <person name="Wu L."/>
            <person name="Ma J."/>
        </authorList>
    </citation>
    <scope>NUCLEOTIDE SEQUENCE [LARGE SCALE GENOMIC DNA]</scope>
    <source>
        <strain evidence="1 2">JCM 5062</strain>
    </source>
</reference>